<sequence>MVNGSLDEWLHPRVGTSAEREIILRQLGLLQRVNIATDVACALDYLHHQSETPIVHCDLKPSDVLIDGEMTGHVGDFGLVRFMPGATTELISELTSSIGVKGSLGYIAPGKRPTDDMFSDGLNLQFFAKAAFPERVLQIIDPVLLRETHDEDDDRDIRKTRRSHDRFLKIQECVVSIVEIGLACSSDVPSGRVSVRDVAAALQAIRKMLTGC</sequence>
<dbReference type="GO" id="GO:0004672">
    <property type="term" value="F:protein kinase activity"/>
    <property type="evidence" value="ECO:0007669"/>
    <property type="project" value="InterPro"/>
</dbReference>
<dbReference type="InterPro" id="IPR011009">
    <property type="entry name" value="Kinase-like_dom_sf"/>
</dbReference>
<organism evidence="2 3">
    <name type="scientific">Punica granatum</name>
    <name type="common">Pomegranate</name>
    <dbReference type="NCBI Taxonomy" id="22663"/>
    <lineage>
        <taxon>Eukaryota</taxon>
        <taxon>Viridiplantae</taxon>
        <taxon>Streptophyta</taxon>
        <taxon>Embryophyta</taxon>
        <taxon>Tracheophyta</taxon>
        <taxon>Spermatophyta</taxon>
        <taxon>Magnoliopsida</taxon>
        <taxon>eudicotyledons</taxon>
        <taxon>Gunneridae</taxon>
        <taxon>Pentapetalae</taxon>
        <taxon>rosids</taxon>
        <taxon>malvids</taxon>
        <taxon>Myrtales</taxon>
        <taxon>Lythraceae</taxon>
        <taxon>Punica</taxon>
    </lineage>
</organism>
<dbReference type="InterPro" id="IPR000719">
    <property type="entry name" value="Prot_kinase_dom"/>
</dbReference>
<dbReference type="GO" id="GO:0005524">
    <property type="term" value="F:ATP binding"/>
    <property type="evidence" value="ECO:0007669"/>
    <property type="project" value="InterPro"/>
</dbReference>
<accession>A0A2I0HPU1</accession>
<dbReference type="Proteomes" id="UP000233551">
    <property type="component" value="Unassembled WGS sequence"/>
</dbReference>
<dbReference type="STRING" id="22663.A0A2I0HPU1"/>
<dbReference type="EMBL" id="PGOL01006799">
    <property type="protein sequence ID" value="PKI33276.1"/>
    <property type="molecule type" value="Genomic_DNA"/>
</dbReference>
<feature type="domain" description="Protein kinase" evidence="1">
    <location>
        <begin position="1"/>
        <end position="212"/>
    </location>
</feature>
<dbReference type="InterPro" id="IPR051564">
    <property type="entry name" value="LRR_receptor-like_kinase"/>
</dbReference>
<dbReference type="Pfam" id="PF00069">
    <property type="entry name" value="Pkinase"/>
    <property type="match status" value="1"/>
</dbReference>
<gene>
    <name evidence="2" type="ORF">CRG98_046331</name>
</gene>
<dbReference type="SUPFAM" id="SSF56112">
    <property type="entry name" value="Protein kinase-like (PK-like)"/>
    <property type="match status" value="1"/>
</dbReference>
<keyword evidence="3" id="KW-1185">Reference proteome</keyword>
<name>A0A2I0HPU1_PUNGR</name>
<dbReference type="PROSITE" id="PS50011">
    <property type="entry name" value="PROTEIN_KINASE_DOM"/>
    <property type="match status" value="1"/>
</dbReference>
<dbReference type="Gene3D" id="1.10.510.10">
    <property type="entry name" value="Transferase(Phosphotransferase) domain 1"/>
    <property type="match status" value="2"/>
</dbReference>
<evidence type="ECO:0000259" key="1">
    <source>
        <dbReference type="PROSITE" id="PS50011"/>
    </source>
</evidence>
<comment type="caution">
    <text evidence="2">The sequence shown here is derived from an EMBL/GenBank/DDBJ whole genome shotgun (WGS) entry which is preliminary data.</text>
</comment>
<reference evidence="2 3" key="1">
    <citation type="submission" date="2017-11" db="EMBL/GenBank/DDBJ databases">
        <title>De-novo sequencing of pomegranate (Punica granatum L.) genome.</title>
        <authorList>
            <person name="Akparov Z."/>
            <person name="Amiraslanov A."/>
            <person name="Hajiyeva S."/>
            <person name="Abbasov M."/>
            <person name="Kaur K."/>
            <person name="Hamwieh A."/>
            <person name="Solovyev V."/>
            <person name="Salamov A."/>
            <person name="Braich B."/>
            <person name="Kosarev P."/>
            <person name="Mahmoud A."/>
            <person name="Hajiyev E."/>
            <person name="Babayeva S."/>
            <person name="Izzatullayeva V."/>
            <person name="Mammadov A."/>
            <person name="Mammadov A."/>
            <person name="Sharifova S."/>
            <person name="Ojaghi J."/>
            <person name="Eynullazada K."/>
            <person name="Bayramov B."/>
            <person name="Abdulazimova A."/>
            <person name="Shahmuradov I."/>
        </authorList>
    </citation>
    <scope>NUCLEOTIDE SEQUENCE [LARGE SCALE GENOMIC DNA]</scope>
    <source>
        <strain evidence="3">cv. AG2017</strain>
        <tissue evidence="2">Leaf</tissue>
    </source>
</reference>
<proteinExistence type="predicted"/>
<evidence type="ECO:0000313" key="3">
    <source>
        <dbReference type="Proteomes" id="UP000233551"/>
    </source>
</evidence>
<dbReference type="PANTHER" id="PTHR48055">
    <property type="entry name" value="LEUCINE-RICH REPEAT RECEPTOR PROTEIN KINASE EMS1"/>
    <property type="match status" value="1"/>
</dbReference>
<dbReference type="GO" id="GO:0016020">
    <property type="term" value="C:membrane"/>
    <property type="evidence" value="ECO:0007669"/>
    <property type="project" value="TreeGrafter"/>
</dbReference>
<dbReference type="PANTHER" id="PTHR48055:SF55">
    <property type="entry name" value="PROTEIN KINASE DOMAIN-CONTAINING PROTEIN"/>
    <property type="match status" value="1"/>
</dbReference>
<dbReference type="AlphaFoldDB" id="A0A2I0HPU1"/>
<protein>
    <recommendedName>
        <fullName evidence="1">Protein kinase domain-containing protein</fullName>
    </recommendedName>
</protein>
<evidence type="ECO:0000313" key="2">
    <source>
        <dbReference type="EMBL" id="PKI33276.1"/>
    </source>
</evidence>